<accession>A0AAN9DVL3</accession>
<keyword evidence="3" id="KW-1185">Reference proteome</keyword>
<dbReference type="AlphaFoldDB" id="A0AAN9DVL3"/>
<dbReference type="EMBL" id="JAYWIO010000099">
    <property type="protein sequence ID" value="KAK7232844.1"/>
    <property type="molecule type" value="Genomic_DNA"/>
</dbReference>
<evidence type="ECO:0000313" key="2">
    <source>
        <dbReference type="EMBL" id="KAK7232844.1"/>
    </source>
</evidence>
<proteinExistence type="predicted"/>
<feature type="region of interest" description="Disordered" evidence="1">
    <location>
        <begin position="1"/>
        <end position="34"/>
    </location>
</feature>
<evidence type="ECO:0000256" key="1">
    <source>
        <dbReference type="SAM" id="MobiDB-lite"/>
    </source>
</evidence>
<comment type="caution">
    <text evidence="2">The sequence shown here is derived from an EMBL/GenBank/DDBJ whole genome shotgun (WGS) entry which is preliminary data.</text>
</comment>
<sequence length="85" mass="9674">MLRFPPVRSRVGLGEHPSDCLRGSKRAHKAHNKNKTNRDFIRDHLSCRSCGREVPGESMLSAETGLEAFEKPVCSFLPIEWRQPD</sequence>
<feature type="compositionally biased region" description="Basic residues" evidence="1">
    <location>
        <begin position="23"/>
        <end position="34"/>
    </location>
</feature>
<reference evidence="2 3" key="1">
    <citation type="submission" date="2024-01" db="EMBL/GenBank/DDBJ databases">
        <title>The genomes of 5 underutilized Papilionoideae crops provide insights into root nodulation and disease resistanc.</title>
        <authorList>
            <person name="Yuan L."/>
        </authorList>
    </citation>
    <scope>NUCLEOTIDE SEQUENCE [LARGE SCALE GENOMIC DNA]</scope>
    <source>
        <strain evidence="2">ZHUSHIDOU_FW_LH</strain>
        <tissue evidence="2">Leaf</tissue>
    </source>
</reference>
<name>A0AAN9DVL3_CROPI</name>
<dbReference type="Proteomes" id="UP001372338">
    <property type="component" value="Unassembled WGS sequence"/>
</dbReference>
<gene>
    <name evidence="2" type="ORF">RIF29_47718</name>
</gene>
<protein>
    <submittedName>
        <fullName evidence="2">Uncharacterized protein</fullName>
    </submittedName>
</protein>
<organism evidence="2 3">
    <name type="scientific">Crotalaria pallida</name>
    <name type="common">Smooth rattlebox</name>
    <name type="synonym">Crotalaria striata</name>
    <dbReference type="NCBI Taxonomy" id="3830"/>
    <lineage>
        <taxon>Eukaryota</taxon>
        <taxon>Viridiplantae</taxon>
        <taxon>Streptophyta</taxon>
        <taxon>Embryophyta</taxon>
        <taxon>Tracheophyta</taxon>
        <taxon>Spermatophyta</taxon>
        <taxon>Magnoliopsida</taxon>
        <taxon>eudicotyledons</taxon>
        <taxon>Gunneridae</taxon>
        <taxon>Pentapetalae</taxon>
        <taxon>rosids</taxon>
        <taxon>fabids</taxon>
        <taxon>Fabales</taxon>
        <taxon>Fabaceae</taxon>
        <taxon>Papilionoideae</taxon>
        <taxon>50 kb inversion clade</taxon>
        <taxon>genistoids sensu lato</taxon>
        <taxon>core genistoids</taxon>
        <taxon>Crotalarieae</taxon>
        <taxon>Crotalaria</taxon>
    </lineage>
</organism>
<evidence type="ECO:0000313" key="3">
    <source>
        <dbReference type="Proteomes" id="UP001372338"/>
    </source>
</evidence>